<name>A0A2K3KR94_TRIPR</name>
<organism evidence="1 2">
    <name type="scientific">Trifolium pratense</name>
    <name type="common">Red clover</name>
    <dbReference type="NCBI Taxonomy" id="57577"/>
    <lineage>
        <taxon>Eukaryota</taxon>
        <taxon>Viridiplantae</taxon>
        <taxon>Streptophyta</taxon>
        <taxon>Embryophyta</taxon>
        <taxon>Tracheophyta</taxon>
        <taxon>Spermatophyta</taxon>
        <taxon>Magnoliopsida</taxon>
        <taxon>eudicotyledons</taxon>
        <taxon>Gunneridae</taxon>
        <taxon>Pentapetalae</taxon>
        <taxon>rosids</taxon>
        <taxon>fabids</taxon>
        <taxon>Fabales</taxon>
        <taxon>Fabaceae</taxon>
        <taxon>Papilionoideae</taxon>
        <taxon>50 kb inversion clade</taxon>
        <taxon>NPAAA clade</taxon>
        <taxon>Hologalegina</taxon>
        <taxon>IRL clade</taxon>
        <taxon>Trifolieae</taxon>
        <taxon>Trifolium</taxon>
    </lineage>
</organism>
<dbReference type="Proteomes" id="UP000236291">
    <property type="component" value="Unassembled WGS sequence"/>
</dbReference>
<gene>
    <name evidence="1" type="ORF">L195_g056357</name>
</gene>
<reference evidence="1 2" key="1">
    <citation type="journal article" date="2014" name="Am. J. Bot.">
        <title>Genome assembly and annotation for red clover (Trifolium pratense; Fabaceae).</title>
        <authorList>
            <person name="Istvanek J."/>
            <person name="Jaros M."/>
            <person name="Krenek A."/>
            <person name="Repkova J."/>
        </authorList>
    </citation>
    <scope>NUCLEOTIDE SEQUENCE [LARGE SCALE GENOMIC DNA]</scope>
    <source>
        <strain evidence="2">cv. Tatra</strain>
        <tissue evidence="1">Young leaves</tissue>
    </source>
</reference>
<evidence type="ECO:0000313" key="1">
    <source>
        <dbReference type="EMBL" id="PNX68783.1"/>
    </source>
</evidence>
<accession>A0A2K3KR94</accession>
<evidence type="ECO:0000313" key="2">
    <source>
        <dbReference type="Proteomes" id="UP000236291"/>
    </source>
</evidence>
<protein>
    <submittedName>
        <fullName evidence="1">Uncharacterized protein</fullName>
    </submittedName>
</protein>
<dbReference type="AlphaFoldDB" id="A0A2K3KR94"/>
<sequence>MFFWCGSLSDQKLRYATTFASSSPVEVWVCLGSPVARQLLAICSLSDQLLATCSRSDHARQLLAKWNLARVLFASCSLSEQLCDRIILLMFC</sequence>
<proteinExistence type="predicted"/>
<dbReference type="EMBL" id="ASHM01106446">
    <property type="protein sequence ID" value="PNX68783.1"/>
    <property type="molecule type" value="Genomic_DNA"/>
</dbReference>
<reference evidence="1 2" key="2">
    <citation type="journal article" date="2017" name="Front. Plant Sci.">
        <title>Gene Classification and Mining of Molecular Markers Useful in Red Clover (Trifolium pratense) Breeding.</title>
        <authorList>
            <person name="Istvanek J."/>
            <person name="Dluhosova J."/>
            <person name="Dluhos P."/>
            <person name="Patkova L."/>
            <person name="Nedelnik J."/>
            <person name="Repkova J."/>
        </authorList>
    </citation>
    <scope>NUCLEOTIDE SEQUENCE [LARGE SCALE GENOMIC DNA]</scope>
    <source>
        <strain evidence="2">cv. Tatra</strain>
        <tissue evidence="1">Young leaves</tissue>
    </source>
</reference>
<comment type="caution">
    <text evidence="1">The sequence shown here is derived from an EMBL/GenBank/DDBJ whole genome shotgun (WGS) entry which is preliminary data.</text>
</comment>